<proteinExistence type="predicted"/>
<sequence>MRVVFRCDPALRDTLPAPVPAREALPGWLRDMAPRATSELHGGEAVRTVKQCPPFIDAMSHGFIIPLPCDVRIEAGRLSWDWDIPLLAAALHPRSPISFHTPAQLEGTPLHRPGQVAVKFNSFWTIEVEPGWSLLATHPVNRDDLPFRLLTGMVDCDRYHDVGILFPAVWTDPGFDGVLPRGTPVAQCIPVRRESLTLQVETLGDGEAARYDAAARALLEAPGHYRRAYRAARSGAAEALAQPGGIEPQRADPA</sequence>
<protein>
    <submittedName>
        <fullName evidence="1">Uncharacterized protein</fullName>
    </submittedName>
</protein>
<organism evidence="1 2">
    <name type="scientific">Lichenicoccus roseus</name>
    <dbReference type="NCBI Taxonomy" id="2683649"/>
    <lineage>
        <taxon>Bacteria</taxon>
        <taxon>Pseudomonadati</taxon>
        <taxon>Pseudomonadota</taxon>
        <taxon>Alphaproteobacteria</taxon>
        <taxon>Acetobacterales</taxon>
        <taxon>Acetobacteraceae</taxon>
        <taxon>Lichenicoccus</taxon>
    </lineage>
</organism>
<name>A0A5R9J235_9PROT</name>
<evidence type="ECO:0000313" key="1">
    <source>
        <dbReference type="EMBL" id="TLU71684.1"/>
    </source>
</evidence>
<accession>A0A5R9J235</accession>
<reference evidence="1 2" key="1">
    <citation type="submission" date="2019-05" db="EMBL/GenBank/DDBJ databases">
        <authorList>
            <person name="Pankratov T."/>
            <person name="Grouzdev D."/>
        </authorList>
    </citation>
    <scope>NUCLEOTIDE SEQUENCE [LARGE SCALE GENOMIC DNA]</scope>
    <source>
        <strain evidence="1 2">KEBCLARHB70R</strain>
    </source>
</reference>
<comment type="caution">
    <text evidence="1">The sequence shown here is derived from an EMBL/GenBank/DDBJ whole genome shotgun (WGS) entry which is preliminary data.</text>
</comment>
<gene>
    <name evidence="1" type="ORF">FE263_14530</name>
</gene>
<keyword evidence="2" id="KW-1185">Reference proteome</keyword>
<dbReference type="OrthoDB" id="7404855at2"/>
<dbReference type="Proteomes" id="UP000305654">
    <property type="component" value="Unassembled WGS sequence"/>
</dbReference>
<dbReference type="AlphaFoldDB" id="A0A5R9J235"/>
<dbReference type="EMBL" id="VCDI01000005">
    <property type="protein sequence ID" value="TLU71684.1"/>
    <property type="molecule type" value="Genomic_DNA"/>
</dbReference>
<dbReference type="RefSeq" id="WP_138326754.1">
    <property type="nucleotide sequence ID" value="NZ_VCDI01000005.1"/>
</dbReference>
<evidence type="ECO:0000313" key="2">
    <source>
        <dbReference type="Proteomes" id="UP000305654"/>
    </source>
</evidence>